<dbReference type="EMBL" id="DS999641">
    <property type="protein sequence ID" value="EFE68295.2"/>
    <property type="molecule type" value="Genomic_DNA"/>
</dbReference>
<dbReference type="Proteomes" id="UP000003824">
    <property type="component" value="Unassembled WGS sequence"/>
</dbReference>
<sequence length="73" mass="8114">MQTHGTGPLGGRYTGRLWRLCQWRWLHSAGVSGAKLRCCEVPRQCFRVTIVGRVDESNARTVVLCALPCSKSP</sequence>
<protein>
    <submittedName>
        <fullName evidence="1">Predicted protein</fullName>
    </submittedName>
</protein>
<evidence type="ECO:0000313" key="1">
    <source>
        <dbReference type="EMBL" id="EFE68295.2"/>
    </source>
</evidence>
<dbReference type="AlphaFoldDB" id="D5ZPN9"/>
<name>D5ZPN9_STRV1</name>
<reference evidence="2" key="1">
    <citation type="submission" date="2008-12" db="EMBL/GenBank/DDBJ databases">
        <title>Annotation of Streptomyces ghanaensis ATCC 14672.</title>
        <authorList>
            <consortium name="The Broad Institute Genome Sequencing Platform"/>
            <consortium name="Broad Institute Microbial Sequencing Center"/>
            <person name="Fischbach M."/>
            <person name="Ward D."/>
            <person name="Young S."/>
            <person name="Kodira C.D."/>
            <person name="Zeng Q."/>
            <person name="Koehrsen M."/>
            <person name="Godfrey P."/>
            <person name="Alvarado L."/>
            <person name="Berlin A.M."/>
            <person name="Borenstein D."/>
            <person name="Chen Z."/>
            <person name="Engels R."/>
            <person name="Freedman E."/>
            <person name="Gellesch M."/>
            <person name="Goldberg J."/>
            <person name="Griggs A."/>
            <person name="Gujja S."/>
            <person name="Heiman D.I."/>
            <person name="Hepburn T.A."/>
            <person name="Howarth C."/>
            <person name="Jen D."/>
            <person name="Larson L."/>
            <person name="Lewis B."/>
            <person name="Mehta T."/>
            <person name="Park D."/>
            <person name="Pearson M."/>
            <person name="Roberts A."/>
            <person name="Saif S."/>
            <person name="Shea T.D."/>
            <person name="Shenoy N."/>
            <person name="Sisk P."/>
            <person name="Stolte C."/>
            <person name="Sykes S.N."/>
            <person name="Walk T."/>
            <person name="White J."/>
            <person name="Yandava C."/>
            <person name="Straight P."/>
            <person name="Clardy J."/>
            <person name="Hung D."/>
            <person name="Kolter R."/>
            <person name="Mekalanos J."/>
            <person name="Walker S."/>
            <person name="Walsh C.T."/>
            <person name="Wieland B.L.C."/>
            <person name="Ilzarbe M."/>
            <person name="Galagan J."/>
            <person name="Nusbaum C."/>
            <person name="Birren B."/>
        </authorList>
    </citation>
    <scope>NUCLEOTIDE SEQUENCE [LARGE SCALE GENOMIC DNA]</scope>
    <source>
        <strain evidence="2">ATCC 14672 / DSM 40746 / JCM 4963 / KCTC 9882 / NRRL B-12104 / FH 1290</strain>
    </source>
</reference>
<organism evidence="1 2">
    <name type="scientific">Streptomyces viridosporus (strain ATCC 14672 / DSM 40746 / JCM 4963 / KCTC 9882 / NRRL B-12104 / FH 1290)</name>
    <name type="common">Streptomyces ghanaensis</name>
    <dbReference type="NCBI Taxonomy" id="566461"/>
    <lineage>
        <taxon>Bacteria</taxon>
        <taxon>Bacillati</taxon>
        <taxon>Actinomycetota</taxon>
        <taxon>Actinomycetes</taxon>
        <taxon>Kitasatosporales</taxon>
        <taxon>Streptomycetaceae</taxon>
        <taxon>Streptomyces</taxon>
    </lineage>
</organism>
<evidence type="ECO:0000313" key="2">
    <source>
        <dbReference type="Proteomes" id="UP000003824"/>
    </source>
</evidence>
<proteinExistence type="predicted"/>
<gene>
    <name evidence="1" type="ORF">SSFG_03540</name>
</gene>
<accession>D5ZPN9</accession>